<comment type="subcellular location">
    <subcellularLocation>
        <location evidence="4 14">Cytoplasm</location>
    </subcellularLocation>
</comment>
<dbReference type="AlphaFoldDB" id="A0A1H3M9E3"/>
<feature type="domain" description="RNase H type-2" evidence="17">
    <location>
        <begin position="73"/>
        <end position="260"/>
    </location>
</feature>
<dbReference type="FunFam" id="3.30.420.10:FF:000006">
    <property type="entry name" value="Ribonuclease HII"/>
    <property type="match status" value="1"/>
</dbReference>
<accession>A0A1H3M9E3</accession>
<keyword evidence="9 14" id="KW-0540">Nuclease</keyword>
<comment type="cofactor">
    <cofactor evidence="2">
        <name>Mg(2+)</name>
        <dbReference type="ChEBI" id="CHEBI:18420"/>
    </cofactor>
</comment>
<dbReference type="NCBIfam" id="NF000595">
    <property type="entry name" value="PRK00015.1-3"/>
    <property type="match status" value="1"/>
</dbReference>
<evidence type="ECO:0000256" key="1">
    <source>
        <dbReference type="ARBA" id="ARBA00000077"/>
    </source>
</evidence>
<evidence type="ECO:0000256" key="9">
    <source>
        <dbReference type="ARBA" id="ARBA00022722"/>
    </source>
</evidence>
<dbReference type="GO" id="GO:0004523">
    <property type="term" value="F:RNA-DNA hybrid ribonuclease activity"/>
    <property type="evidence" value="ECO:0007669"/>
    <property type="project" value="UniProtKB-UniRule"/>
</dbReference>
<dbReference type="Proteomes" id="UP000198935">
    <property type="component" value="Unassembled WGS sequence"/>
</dbReference>
<keyword evidence="8 14" id="KW-0963">Cytoplasm</keyword>
<name>A0A1H3M9E3_9BACI</name>
<feature type="binding site" evidence="14 15">
    <location>
        <position position="80"/>
    </location>
    <ligand>
        <name>a divalent metal cation</name>
        <dbReference type="ChEBI" id="CHEBI:60240"/>
    </ligand>
</feature>
<protein>
    <recommendedName>
        <fullName evidence="7 14">Ribonuclease HII</fullName>
        <shortName evidence="14">RNase HII</shortName>
        <ecNumber evidence="6 14">3.1.26.4</ecNumber>
    </recommendedName>
</protein>
<dbReference type="Gene3D" id="3.30.420.10">
    <property type="entry name" value="Ribonuclease H-like superfamily/Ribonuclease H"/>
    <property type="match status" value="1"/>
</dbReference>
<evidence type="ECO:0000256" key="10">
    <source>
        <dbReference type="ARBA" id="ARBA00022723"/>
    </source>
</evidence>
<keyword evidence="11 14" id="KW-0255">Endonuclease</keyword>
<evidence type="ECO:0000256" key="13">
    <source>
        <dbReference type="ARBA" id="ARBA00023211"/>
    </source>
</evidence>
<dbReference type="InterPro" id="IPR012337">
    <property type="entry name" value="RNaseH-like_sf"/>
</dbReference>
<dbReference type="InterPro" id="IPR024567">
    <property type="entry name" value="RNase_HII/HIII_dom"/>
</dbReference>
<dbReference type="HAMAP" id="MF_00052_B">
    <property type="entry name" value="RNase_HII_B"/>
    <property type="match status" value="1"/>
</dbReference>
<dbReference type="STRING" id="1503961.SAMN05421736_103148"/>
<keyword evidence="12 14" id="KW-0378">Hydrolase</keyword>
<dbReference type="InterPro" id="IPR001352">
    <property type="entry name" value="RNase_HII/HIII"/>
</dbReference>
<evidence type="ECO:0000256" key="6">
    <source>
        <dbReference type="ARBA" id="ARBA00012180"/>
    </source>
</evidence>
<dbReference type="CDD" id="cd07182">
    <property type="entry name" value="RNase_HII_bacteria_HII_like"/>
    <property type="match status" value="1"/>
</dbReference>
<keyword evidence="13 14" id="KW-0464">Manganese</keyword>
<evidence type="ECO:0000256" key="4">
    <source>
        <dbReference type="ARBA" id="ARBA00004496"/>
    </source>
</evidence>
<dbReference type="GO" id="GO:0032299">
    <property type="term" value="C:ribonuclease H2 complex"/>
    <property type="evidence" value="ECO:0007669"/>
    <property type="project" value="TreeGrafter"/>
</dbReference>
<feature type="binding site" evidence="14 15">
    <location>
        <position position="79"/>
    </location>
    <ligand>
        <name>a divalent metal cation</name>
        <dbReference type="ChEBI" id="CHEBI:60240"/>
    </ligand>
</feature>
<dbReference type="InterPro" id="IPR036397">
    <property type="entry name" value="RNaseH_sf"/>
</dbReference>
<keyword evidence="10 14" id="KW-0479">Metal-binding</keyword>
<evidence type="ECO:0000256" key="8">
    <source>
        <dbReference type="ARBA" id="ARBA00022490"/>
    </source>
</evidence>
<dbReference type="InterPro" id="IPR022898">
    <property type="entry name" value="RNase_HII"/>
</dbReference>
<reference evidence="19" key="1">
    <citation type="submission" date="2016-10" db="EMBL/GenBank/DDBJ databases">
        <authorList>
            <person name="Varghese N."/>
            <person name="Submissions S."/>
        </authorList>
    </citation>
    <scope>NUCLEOTIDE SEQUENCE [LARGE SCALE GENOMIC DNA]</scope>
    <source>
        <strain evidence="19">SP</strain>
    </source>
</reference>
<evidence type="ECO:0000256" key="2">
    <source>
        <dbReference type="ARBA" id="ARBA00001946"/>
    </source>
</evidence>
<dbReference type="SUPFAM" id="SSF53098">
    <property type="entry name" value="Ribonuclease H-like"/>
    <property type="match status" value="1"/>
</dbReference>
<dbReference type="EC" id="3.1.26.4" evidence="6 14"/>
<gene>
    <name evidence="14" type="primary">rnhB</name>
    <name evidence="18" type="ORF">SAMN05421736_103148</name>
</gene>
<evidence type="ECO:0000256" key="3">
    <source>
        <dbReference type="ARBA" id="ARBA00004065"/>
    </source>
</evidence>
<dbReference type="GO" id="GO:0043137">
    <property type="term" value="P:DNA replication, removal of RNA primer"/>
    <property type="evidence" value="ECO:0007669"/>
    <property type="project" value="TreeGrafter"/>
</dbReference>
<dbReference type="PANTHER" id="PTHR10954">
    <property type="entry name" value="RIBONUCLEASE H2 SUBUNIT A"/>
    <property type="match status" value="1"/>
</dbReference>
<dbReference type="Pfam" id="PF01351">
    <property type="entry name" value="RNase_HII"/>
    <property type="match status" value="1"/>
</dbReference>
<dbReference type="EMBL" id="FNPI01000003">
    <property type="protein sequence ID" value="SDY72908.1"/>
    <property type="molecule type" value="Genomic_DNA"/>
</dbReference>
<comment type="function">
    <text evidence="3 14 16">Endonuclease that specifically degrades the RNA of RNA-DNA hybrids.</text>
</comment>
<comment type="cofactor">
    <cofactor evidence="14 15">
        <name>Mn(2+)</name>
        <dbReference type="ChEBI" id="CHEBI:29035"/>
    </cofactor>
    <cofactor evidence="14 15">
        <name>Mg(2+)</name>
        <dbReference type="ChEBI" id="CHEBI:18420"/>
    </cofactor>
    <text evidence="14 15">Manganese or magnesium. Binds 1 divalent metal ion per monomer in the absence of substrate. May bind a second metal ion after substrate binding.</text>
</comment>
<dbReference type="GO" id="GO:0030145">
    <property type="term" value="F:manganese ion binding"/>
    <property type="evidence" value="ECO:0007669"/>
    <property type="project" value="UniProtKB-UniRule"/>
</dbReference>
<dbReference type="GO" id="GO:0003723">
    <property type="term" value="F:RNA binding"/>
    <property type="evidence" value="ECO:0007669"/>
    <property type="project" value="UniProtKB-UniRule"/>
</dbReference>
<evidence type="ECO:0000256" key="16">
    <source>
        <dbReference type="RuleBase" id="RU003515"/>
    </source>
</evidence>
<evidence type="ECO:0000313" key="19">
    <source>
        <dbReference type="Proteomes" id="UP000198935"/>
    </source>
</evidence>
<evidence type="ECO:0000256" key="5">
    <source>
        <dbReference type="ARBA" id="ARBA00007383"/>
    </source>
</evidence>
<comment type="similarity">
    <text evidence="5 14 16">Belongs to the RNase HII family.</text>
</comment>
<evidence type="ECO:0000259" key="17">
    <source>
        <dbReference type="PROSITE" id="PS51975"/>
    </source>
</evidence>
<feature type="binding site" evidence="14 15">
    <location>
        <position position="171"/>
    </location>
    <ligand>
        <name>a divalent metal cation</name>
        <dbReference type="ChEBI" id="CHEBI:60240"/>
    </ligand>
</feature>
<evidence type="ECO:0000256" key="11">
    <source>
        <dbReference type="ARBA" id="ARBA00022759"/>
    </source>
</evidence>
<evidence type="ECO:0000256" key="14">
    <source>
        <dbReference type="HAMAP-Rule" id="MF_00052"/>
    </source>
</evidence>
<sequence>MKASLSIKEIKTKLAEVRTEDDPLLKELKDDPRKGAQQLYRTWVKQADKQKKLASLFETMRKYEMEIWDQGYRFIGGIDEVGRGPLAGPVVSACVILPATFYLPGLTDSKMLSKDKREEYFHRIMEEALSVGIGTASAKEIDLHNIYQATKLAMKRAIEAAAVQPDYLLLDAMELASVELPQTSLIKGDSKSISIAASSVIAKVTRDRYMEELAKEHPVYGFERNAGYGTAEHLQALKNYGITSEHRHSFTPVKDVLHPS</sequence>
<dbReference type="PROSITE" id="PS51975">
    <property type="entry name" value="RNASE_H_2"/>
    <property type="match status" value="1"/>
</dbReference>
<dbReference type="GO" id="GO:0006298">
    <property type="term" value="P:mismatch repair"/>
    <property type="evidence" value="ECO:0007669"/>
    <property type="project" value="TreeGrafter"/>
</dbReference>
<evidence type="ECO:0000313" key="18">
    <source>
        <dbReference type="EMBL" id="SDY72908.1"/>
    </source>
</evidence>
<dbReference type="GO" id="GO:0005737">
    <property type="term" value="C:cytoplasm"/>
    <property type="evidence" value="ECO:0007669"/>
    <property type="project" value="UniProtKB-SubCell"/>
</dbReference>
<evidence type="ECO:0000256" key="12">
    <source>
        <dbReference type="ARBA" id="ARBA00022801"/>
    </source>
</evidence>
<evidence type="ECO:0000256" key="15">
    <source>
        <dbReference type="PROSITE-ProRule" id="PRU01319"/>
    </source>
</evidence>
<comment type="catalytic activity">
    <reaction evidence="1 14 15 16">
        <text>Endonucleolytic cleavage to 5'-phosphomonoester.</text>
        <dbReference type="EC" id="3.1.26.4"/>
    </reaction>
</comment>
<evidence type="ECO:0000256" key="7">
    <source>
        <dbReference type="ARBA" id="ARBA00019179"/>
    </source>
</evidence>
<organism evidence="18 19">
    <name type="scientific">Evansella caseinilytica</name>
    <dbReference type="NCBI Taxonomy" id="1503961"/>
    <lineage>
        <taxon>Bacteria</taxon>
        <taxon>Bacillati</taxon>
        <taxon>Bacillota</taxon>
        <taxon>Bacilli</taxon>
        <taxon>Bacillales</taxon>
        <taxon>Bacillaceae</taxon>
        <taxon>Evansella</taxon>
    </lineage>
</organism>
<dbReference type="PANTHER" id="PTHR10954:SF18">
    <property type="entry name" value="RIBONUCLEASE HII"/>
    <property type="match status" value="1"/>
</dbReference>
<proteinExistence type="inferred from homology"/>
<dbReference type="OrthoDB" id="9803420at2"/>
<keyword evidence="19" id="KW-1185">Reference proteome</keyword>
<dbReference type="NCBIfam" id="NF000594">
    <property type="entry name" value="PRK00015.1-1"/>
    <property type="match status" value="1"/>
</dbReference>